<accession>A0A1M5LGW2</accession>
<evidence type="ECO:0000313" key="2">
    <source>
        <dbReference type="EMBL" id="SHG63603.1"/>
    </source>
</evidence>
<feature type="chain" id="PRO_5012047769" description="Lipoprotein" evidence="1">
    <location>
        <begin position="22"/>
        <end position="308"/>
    </location>
</feature>
<dbReference type="Proteomes" id="UP000184287">
    <property type="component" value="Unassembled WGS sequence"/>
</dbReference>
<evidence type="ECO:0008006" key="4">
    <source>
        <dbReference type="Google" id="ProtNLM"/>
    </source>
</evidence>
<organism evidence="2 3">
    <name type="scientific">Pedobacter caeni</name>
    <dbReference type="NCBI Taxonomy" id="288992"/>
    <lineage>
        <taxon>Bacteria</taxon>
        <taxon>Pseudomonadati</taxon>
        <taxon>Bacteroidota</taxon>
        <taxon>Sphingobacteriia</taxon>
        <taxon>Sphingobacteriales</taxon>
        <taxon>Sphingobacteriaceae</taxon>
        <taxon>Pedobacter</taxon>
    </lineage>
</organism>
<name>A0A1M5LGW2_9SPHI</name>
<dbReference type="AlphaFoldDB" id="A0A1M5LGW2"/>
<dbReference type="OrthoDB" id="1149023at2"/>
<gene>
    <name evidence="2" type="ORF">SAMN04488522_106320</name>
</gene>
<reference evidence="3" key="1">
    <citation type="submission" date="2016-11" db="EMBL/GenBank/DDBJ databases">
        <authorList>
            <person name="Varghese N."/>
            <person name="Submissions S."/>
        </authorList>
    </citation>
    <scope>NUCLEOTIDE SEQUENCE [LARGE SCALE GENOMIC DNA]</scope>
    <source>
        <strain evidence="3">DSM 16990</strain>
    </source>
</reference>
<evidence type="ECO:0000313" key="3">
    <source>
        <dbReference type="Proteomes" id="UP000184287"/>
    </source>
</evidence>
<dbReference type="RefSeq" id="WP_073236513.1">
    <property type="nucleotide sequence ID" value="NZ_FQUQ01000006.1"/>
</dbReference>
<keyword evidence="3" id="KW-1185">Reference proteome</keyword>
<sequence>MKHKLYLPLIALLFIGSCTQAKEEQQVKQDQQLQQKQQAKQKQEASHYKYTGKIKRTYFASYNFSGHFDVIFNGVIMTRNRKDGVTSGIEDLNPYIAKKGLQKVTLMLRPLDAKSKIAPEDVKNYFIDIVYTEDNDPSAVHKVKRCSFPAVYKPVDSLVYTWTFDADVAYELTGFTNSSDLSKEDPKQLLAEVLEYYKHVHEVINKGDAKDYLQLYQKSREREMISMYMDEQKQKEYLQKLEKRILSSKGFMQPLEDYRLLIHPNGKLISLIKPDGTSPLYSKDSEGKWKRYGLDLHRVKGSHKFEVY</sequence>
<dbReference type="PROSITE" id="PS51257">
    <property type="entry name" value="PROKAR_LIPOPROTEIN"/>
    <property type="match status" value="1"/>
</dbReference>
<dbReference type="EMBL" id="FQUQ01000006">
    <property type="protein sequence ID" value="SHG63603.1"/>
    <property type="molecule type" value="Genomic_DNA"/>
</dbReference>
<feature type="signal peptide" evidence="1">
    <location>
        <begin position="1"/>
        <end position="21"/>
    </location>
</feature>
<evidence type="ECO:0000256" key="1">
    <source>
        <dbReference type="SAM" id="SignalP"/>
    </source>
</evidence>
<keyword evidence="1" id="KW-0732">Signal</keyword>
<dbReference type="STRING" id="288992.SAMN04488522_106320"/>
<protein>
    <recommendedName>
        <fullName evidence="4">Lipoprotein</fullName>
    </recommendedName>
</protein>
<proteinExistence type="predicted"/>